<evidence type="ECO:0000313" key="1">
    <source>
        <dbReference type="EMBL" id="MBD2775702.1"/>
    </source>
</evidence>
<dbReference type="InterPro" id="IPR011990">
    <property type="entry name" value="TPR-like_helical_dom_sf"/>
</dbReference>
<dbReference type="SUPFAM" id="SSF48452">
    <property type="entry name" value="TPR-like"/>
    <property type="match status" value="1"/>
</dbReference>
<comment type="caution">
    <text evidence="1">The sequence shown here is derived from an EMBL/GenBank/DDBJ whole genome shotgun (WGS) entry which is preliminary data.</text>
</comment>
<gene>
    <name evidence="1" type="ORF">ICL16_27505</name>
</gene>
<organism evidence="1 2">
    <name type="scientific">Iningainema tapete BLCC-T55</name>
    <dbReference type="NCBI Taxonomy" id="2748662"/>
    <lineage>
        <taxon>Bacteria</taxon>
        <taxon>Bacillati</taxon>
        <taxon>Cyanobacteriota</taxon>
        <taxon>Cyanophyceae</taxon>
        <taxon>Nostocales</taxon>
        <taxon>Scytonemataceae</taxon>
        <taxon>Iningainema tapete</taxon>
    </lineage>
</organism>
<dbReference type="RefSeq" id="WP_190834475.1">
    <property type="nucleotide sequence ID" value="NZ_CAWPPI010000084.1"/>
</dbReference>
<keyword evidence="2" id="KW-1185">Reference proteome</keyword>
<accession>A0A8J6XSD6</accession>
<name>A0A8J6XSD6_9CYAN</name>
<dbReference type="EMBL" id="JACXAE010000084">
    <property type="protein sequence ID" value="MBD2775702.1"/>
    <property type="molecule type" value="Genomic_DNA"/>
</dbReference>
<dbReference type="AlphaFoldDB" id="A0A8J6XSD6"/>
<reference evidence="1" key="1">
    <citation type="submission" date="2020-09" db="EMBL/GenBank/DDBJ databases">
        <title>Iningainema tapete sp. nov. (Scytonemataceae, Cyanobacteria) from greenhouses in central Florida (USA) produces two types of nodularin with biosynthetic potential for microcystin-LR and anabaenopeptins.</title>
        <authorList>
            <person name="Berthold D.E."/>
            <person name="Lefler F.W."/>
            <person name="Huang I.-S."/>
            <person name="Abdulla H."/>
            <person name="Zimba P.V."/>
            <person name="Laughinghouse H.D. IV."/>
        </authorList>
    </citation>
    <scope>NUCLEOTIDE SEQUENCE</scope>
    <source>
        <strain evidence="1">BLCCT55</strain>
    </source>
</reference>
<proteinExistence type="predicted"/>
<sequence length="129" mass="14968">MRDVVPAIYQHLQAEDYPEALEILNNFYKIKADRDENNWLKHKCDAWKALILEKQERDQEALSLYKYLAQVMGAKHTLFTYLQVDVACILHKLGNNKEARIEIEKALEESTNSSISDKLTALNLYVSIL</sequence>
<evidence type="ECO:0000313" key="2">
    <source>
        <dbReference type="Proteomes" id="UP000629098"/>
    </source>
</evidence>
<protein>
    <submittedName>
        <fullName evidence="1">Uncharacterized protein</fullName>
    </submittedName>
</protein>
<dbReference type="Proteomes" id="UP000629098">
    <property type="component" value="Unassembled WGS sequence"/>
</dbReference>
<dbReference type="Gene3D" id="1.25.40.10">
    <property type="entry name" value="Tetratricopeptide repeat domain"/>
    <property type="match status" value="1"/>
</dbReference>